<dbReference type="OrthoDB" id="10067219at2759"/>
<evidence type="ECO:0000313" key="1">
    <source>
        <dbReference type="EMBL" id="EYC19289.1"/>
    </source>
</evidence>
<protein>
    <submittedName>
        <fullName evidence="1">Uncharacterized protein</fullName>
    </submittedName>
</protein>
<keyword evidence="2" id="KW-1185">Reference proteome</keyword>
<dbReference type="Proteomes" id="UP000024635">
    <property type="component" value="Unassembled WGS sequence"/>
</dbReference>
<dbReference type="EMBL" id="JARK01001360">
    <property type="protein sequence ID" value="EYC19289.1"/>
    <property type="molecule type" value="Genomic_DNA"/>
</dbReference>
<dbReference type="AlphaFoldDB" id="A0A016UV30"/>
<sequence length="106" mass="11825">MKGEEGNGVSAGSGNKLRKRRFRSIVELGQWPKKDADWCPDFRRRQHSTAATIRVEKLTPKKRQNSLRDGYMFTGGVEVAEALSAHGEPARFKLSYRSIGMATSGN</sequence>
<organism evidence="1 2">
    <name type="scientific">Ancylostoma ceylanicum</name>
    <dbReference type="NCBI Taxonomy" id="53326"/>
    <lineage>
        <taxon>Eukaryota</taxon>
        <taxon>Metazoa</taxon>
        <taxon>Ecdysozoa</taxon>
        <taxon>Nematoda</taxon>
        <taxon>Chromadorea</taxon>
        <taxon>Rhabditida</taxon>
        <taxon>Rhabditina</taxon>
        <taxon>Rhabditomorpha</taxon>
        <taxon>Strongyloidea</taxon>
        <taxon>Ancylostomatidae</taxon>
        <taxon>Ancylostomatinae</taxon>
        <taxon>Ancylostoma</taxon>
    </lineage>
</organism>
<name>A0A016UV30_9BILA</name>
<evidence type="ECO:0000313" key="2">
    <source>
        <dbReference type="Proteomes" id="UP000024635"/>
    </source>
</evidence>
<gene>
    <name evidence="1" type="primary">Acey_s0024.g1000</name>
    <name evidence="1" type="ORF">Y032_0024g1000</name>
</gene>
<comment type="caution">
    <text evidence="1">The sequence shown here is derived from an EMBL/GenBank/DDBJ whole genome shotgun (WGS) entry which is preliminary data.</text>
</comment>
<proteinExistence type="predicted"/>
<accession>A0A016UV30</accession>
<reference evidence="2" key="1">
    <citation type="journal article" date="2015" name="Nat. Genet.">
        <title>The genome and transcriptome of the zoonotic hookworm Ancylostoma ceylanicum identify infection-specific gene families.</title>
        <authorList>
            <person name="Schwarz E.M."/>
            <person name="Hu Y."/>
            <person name="Antoshechkin I."/>
            <person name="Miller M.M."/>
            <person name="Sternberg P.W."/>
            <person name="Aroian R.V."/>
        </authorList>
    </citation>
    <scope>NUCLEOTIDE SEQUENCE</scope>
    <source>
        <strain evidence="2">HY135</strain>
    </source>
</reference>